<dbReference type="Proteomes" id="UP000016943">
    <property type="component" value="Chromosome"/>
</dbReference>
<dbReference type="eggNOG" id="COG0520">
    <property type="taxonomic scope" value="Bacteria"/>
</dbReference>
<dbReference type="InterPro" id="IPR015421">
    <property type="entry name" value="PyrdxlP-dep_Trfase_major"/>
</dbReference>
<dbReference type="STRING" id="1348662.CARG_00355"/>
<gene>
    <name evidence="2" type="ORF">CARG_00355</name>
</gene>
<dbReference type="InterPro" id="IPR015422">
    <property type="entry name" value="PyrdxlP-dep_Trfase_small"/>
</dbReference>
<dbReference type="HOGENOM" id="CLU_003433_2_2_11"/>
<dbReference type="Gene3D" id="3.40.640.10">
    <property type="entry name" value="Type I PLP-dependent aspartate aminotransferase-like (Major domain)"/>
    <property type="match status" value="1"/>
</dbReference>
<accession>U3GUY9</accession>
<feature type="domain" description="Aminotransferase class V" evidence="1">
    <location>
        <begin position="162"/>
        <end position="413"/>
    </location>
</feature>
<dbReference type="AlphaFoldDB" id="U3GUY9"/>
<name>U3GUY9_9CORY</name>
<dbReference type="PANTHER" id="PTHR43586">
    <property type="entry name" value="CYSTEINE DESULFURASE"/>
    <property type="match status" value="1"/>
</dbReference>
<evidence type="ECO:0000313" key="2">
    <source>
        <dbReference type="EMBL" id="AGU14278.1"/>
    </source>
</evidence>
<organism evidence="2 3">
    <name type="scientific">Corynebacterium argentoratense DSM 44202</name>
    <dbReference type="NCBI Taxonomy" id="1348662"/>
    <lineage>
        <taxon>Bacteria</taxon>
        <taxon>Bacillati</taxon>
        <taxon>Actinomycetota</taxon>
        <taxon>Actinomycetes</taxon>
        <taxon>Mycobacteriales</taxon>
        <taxon>Corynebacteriaceae</taxon>
        <taxon>Corynebacterium</taxon>
    </lineage>
</organism>
<dbReference type="KEGG" id="caz:CARG_00355"/>
<proteinExistence type="predicted"/>
<dbReference type="GeneID" id="78248959"/>
<dbReference type="RefSeq" id="WP_020975399.1">
    <property type="nucleotide sequence ID" value="NC_022198.1"/>
</dbReference>
<dbReference type="OrthoDB" id="7592443at2"/>
<dbReference type="Pfam" id="PF00266">
    <property type="entry name" value="Aminotran_5"/>
    <property type="match status" value="1"/>
</dbReference>
<reference evidence="2 3" key="1">
    <citation type="journal article" date="2013" name="Genome Announc.">
        <title>Whole-Genome Sequence of the Clinical Strain Corynebacterium argentoratense DSM 44202, Isolated from a Human Throat Specimen.</title>
        <authorList>
            <person name="Bomholt C."/>
            <person name="Glaub A."/>
            <person name="Gravermann K."/>
            <person name="Albersmeier A."/>
            <person name="Brinkrolf K."/>
            <person name="Ruckert C."/>
            <person name="Tauch A."/>
        </authorList>
    </citation>
    <scope>NUCLEOTIDE SEQUENCE [LARGE SCALE GENOMIC DNA]</scope>
    <source>
        <strain evidence="2">DSM 44202</strain>
    </source>
</reference>
<keyword evidence="3" id="KW-1185">Reference proteome</keyword>
<evidence type="ECO:0000313" key="3">
    <source>
        <dbReference type="Proteomes" id="UP000016943"/>
    </source>
</evidence>
<protein>
    <recommendedName>
        <fullName evidence="1">Aminotransferase class V domain-containing protein</fullName>
    </recommendedName>
</protein>
<dbReference type="Gene3D" id="3.90.1150.10">
    <property type="entry name" value="Aspartate Aminotransferase, domain 1"/>
    <property type="match status" value="1"/>
</dbReference>
<dbReference type="InterPro" id="IPR015424">
    <property type="entry name" value="PyrdxlP-dep_Trfase"/>
</dbReference>
<evidence type="ECO:0000259" key="1">
    <source>
        <dbReference type="Pfam" id="PF00266"/>
    </source>
</evidence>
<dbReference type="InterPro" id="IPR000192">
    <property type="entry name" value="Aminotrans_V_dom"/>
</dbReference>
<dbReference type="PANTHER" id="PTHR43586:SF21">
    <property type="entry name" value="PYRIDOXAL PHOSPHATE (PLP)-DEPENDENT ASPARTATE AMINOTRANSFERASE SUPERFAMILY"/>
    <property type="match status" value="1"/>
</dbReference>
<sequence>MPYDVAFTRGLYSSLSDGWIYLNGQSAPQIPEKVSSAVATAFRTSAQIVDPEPVSGSHSRALQQGLLAGSHHVVSARKAIADLVGARPDCVFLGPNRESMVASFIRAMRRRVMRPGAGAVLTSSLSSSVYDVALDAVGVQGGIGAQGVQGPVDVRVALADLGSGYVDEHQFTDLVDGSTRLVVIPAAHSLVGTVTDVPAIAEIVRSKSRAWTLVDASMLAPYRPISFETLGVDALVVDCAAFGGPQVAALVLRDTSMLQRLEPVGGSLEHGALSSGLLGGVSAMVDHLASLGGELVGTRRRRLAGALEATATYVDELNEQLLFALQNLSHVHVVGVSGDAVDSPPPAGRIGRVSFVVPGVDADTVHRRLLNNGVVTEVNPPDRLLEAMGAQEAGGSVSVGLAPYNTAADITALARALASLG</sequence>
<dbReference type="EMBL" id="CP006365">
    <property type="protein sequence ID" value="AGU14278.1"/>
    <property type="molecule type" value="Genomic_DNA"/>
</dbReference>
<dbReference type="PATRIC" id="fig|1348662.3.peg.69"/>
<dbReference type="SUPFAM" id="SSF53383">
    <property type="entry name" value="PLP-dependent transferases"/>
    <property type="match status" value="1"/>
</dbReference>